<keyword evidence="7 14" id="KW-0812">Transmembrane</keyword>
<dbReference type="Pfam" id="PF02518">
    <property type="entry name" value="HATPase_c"/>
    <property type="match status" value="1"/>
</dbReference>
<evidence type="ECO:0000313" key="16">
    <source>
        <dbReference type="EMBL" id="RJK97574.1"/>
    </source>
</evidence>
<keyword evidence="9 16" id="KW-0418">Kinase</keyword>
<dbReference type="InterPro" id="IPR027417">
    <property type="entry name" value="P-loop_NTPase"/>
</dbReference>
<dbReference type="SUPFAM" id="SSF55874">
    <property type="entry name" value="ATPase domain of HSP90 chaperone/DNA topoisomerase II/histidine kinase"/>
    <property type="match status" value="1"/>
</dbReference>
<feature type="domain" description="Histidine kinase" evidence="15">
    <location>
        <begin position="619"/>
        <end position="834"/>
    </location>
</feature>
<dbReference type="EC" id="2.7.13.3" evidence="4"/>
<keyword evidence="11 14" id="KW-1133">Transmembrane helix</keyword>
<dbReference type="GO" id="GO:0000155">
    <property type="term" value="F:phosphorelay sensor kinase activity"/>
    <property type="evidence" value="ECO:0007669"/>
    <property type="project" value="InterPro"/>
</dbReference>
<dbReference type="Pfam" id="PF00512">
    <property type="entry name" value="HisKA"/>
    <property type="match status" value="1"/>
</dbReference>
<dbReference type="Gene3D" id="3.40.50.300">
    <property type="entry name" value="P-loop containing nucleotide triphosphate hydrolases"/>
    <property type="match status" value="1"/>
</dbReference>
<dbReference type="InterPro" id="IPR003852">
    <property type="entry name" value="Sig_transdc_His_kinase_KdpD_N"/>
</dbReference>
<dbReference type="PROSITE" id="PS50109">
    <property type="entry name" value="HIS_KIN"/>
    <property type="match status" value="1"/>
</dbReference>
<dbReference type="InterPro" id="IPR006016">
    <property type="entry name" value="UspA"/>
</dbReference>
<evidence type="ECO:0000256" key="1">
    <source>
        <dbReference type="ARBA" id="ARBA00000085"/>
    </source>
</evidence>
<comment type="subcellular location">
    <subcellularLocation>
        <location evidence="3">Cell membrane</location>
    </subcellularLocation>
    <subcellularLocation>
        <location evidence="2">Membrane</location>
        <topology evidence="2">Multi-pass membrane protein</topology>
    </subcellularLocation>
</comment>
<dbReference type="PANTHER" id="PTHR45569:SF1">
    <property type="entry name" value="SENSOR PROTEIN KDPD"/>
    <property type="match status" value="1"/>
</dbReference>
<dbReference type="Proteomes" id="UP000265614">
    <property type="component" value="Unassembled WGS sequence"/>
</dbReference>
<evidence type="ECO:0000256" key="4">
    <source>
        <dbReference type="ARBA" id="ARBA00012438"/>
    </source>
</evidence>
<dbReference type="CDD" id="cd00075">
    <property type="entry name" value="HATPase"/>
    <property type="match status" value="1"/>
</dbReference>
<dbReference type="Gene3D" id="1.20.120.620">
    <property type="entry name" value="Backbone structure of the membrane domain of e. Coli histidine kinase receptor kdpd"/>
    <property type="match status" value="1"/>
</dbReference>
<dbReference type="Gene3D" id="3.40.50.620">
    <property type="entry name" value="HUPs"/>
    <property type="match status" value="1"/>
</dbReference>
<evidence type="ECO:0000256" key="7">
    <source>
        <dbReference type="ARBA" id="ARBA00022692"/>
    </source>
</evidence>
<proteinExistence type="predicted"/>
<dbReference type="FunFam" id="3.40.50.300:FF:000483">
    <property type="entry name" value="Sensor histidine kinase KdpD"/>
    <property type="match status" value="1"/>
</dbReference>
<dbReference type="OrthoDB" id="9806130at2"/>
<evidence type="ECO:0000256" key="2">
    <source>
        <dbReference type="ARBA" id="ARBA00004141"/>
    </source>
</evidence>
<organism evidence="16 17">
    <name type="scientific">Vallicoccus soli</name>
    <dbReference type="NCBI Taxonomy" id="2339232"/>
    <lineage>
        <taxon>Bacteria</taxon>
        <taxon>Bacillati</taxon>
        <taxon>Actinomycetota</taxon>
        <taxon>Actinomycetes</taxon>
        <taxon>Motilibacterales</taxon>
        <taxon>Vallicoccaceae</taxon>
        <taxon>Vallicoccus</taxon>
    </lineage>
</organism>
<feature type="transmembrane region" description="Helical" evidence="14">
    <location>
        <begin position="378"/>
        <end position="398"/>
    </location>
</feature>
<dbReference type="SUPFAM" id="SSF47384">
    <property type="entry name" value="Homodimeric domain of signal transducing histidine kinase"/>
    <property type="match status" value="1"/>
</dbReference>
<evidence type="ECO:0000256" key="13">
    <source>
        <dbReference type="ARBA" id="ARBA00023136"/>
    </source>
</evidence>
<keyword evidence="17" id="KW-1185">Reference proteome</keyword>
<dbReference type="Pfam" id="PF02702">
    <property type="entry name" value="KdpD"/>
    <property type="match status" value="1"/>
</dbReference>
<dbReference type="InterPro" id="IPR003661">
    <property type="entry name" value="HisK_dim/P_dom"/>
</dbReference>
<sequence>MRRGRLRVYLGAAPGVGKTYRMLGEAHRRAERGTDVVVALVETHGRRRTAAMVEGLEVVPRRVVVHRGVELGELDVDAVLARRPEVALVDELAHTNAPGSRHEKRWQDVEDLLAAGIDVISTVNIQHLASLTDVVASITGVRQQETVPDEVVRRADQVELVDMTPEALRRRLAHGNVYAGETVDAALAQWFRPGNLTALRELALLWLADRVDDALEAYRAERGIAATWPARERVVVALTGGPEGETLVRRAARIARRGAGGELLAVHVVRDDGIAGAAPGALAAQRRLVEELGGSFHAVVGDDVADAVLDFARGVNASLLVLGVSRRRRLSVALRPGAGERVIQGSGAMDVHVVTHERAGSRRRRAPRRDPLGRRRRVAGWVLALAGPAALAAVLLATQDLHSLPTELMLFLTLTVVVALVGGLWPAVAGAVVGSLLVNFLFTPPVRTWTVADPENAFALGVFVAVAVAVASVVDLAARRSAQASRARAEAETLSLLAGSVLRGEVGVDAVLARLRETFAVRSVSLLERDDERSPWRCVRSSGAGPCAAPEEGDAEIVVSPRLALALQGRVLAAGDRRVLEAFAAHAATALERERLAADAARAQELEEGNSIRSALLAAVSHDLRTPLATSRAAVSSLLQQDVAFSPEDERALLSTVDEATSRLERLIDDLLDVSRIEADAVRVRLRPASLDEVLPGALAAVPPGAVEVDAPEDLPLVSTDPGLVERALANVVENAVRHAPRGSRVRVSAAVVPAPGGPVVQVRVVDRGPGVPDEDKPAMFRPFQRLGDAPAGAGTGLGLAVARGFLDAVGARVAAEDTPGGGLTMVVDLPLDGAGAPAAAGAGA</sequence>
<dbReference type="SUPFAM" id="SSF52402">
    <property type="entry name" value="Adenine nucleotide alpha hydrolases-like"/>
    <property type="match status" value="1"/>
</dbReference>
<evidence type="ECO:0000313" key="17">
    <source>
        <dbReference type="Proteomes" id="UP000265614"/>
    </source>
</evidence>
<keyword evidence="6" id="KW-0808">Transferase</keyword>
<reference evidence="16 17" key="1">
    <citation type="submission" date="2018-09" db="EMBL/GenBank/DDBJ databases">
        <title>YIM 75000 draft genome.</title>
        <authorList>
            <person name="Tang S."/>
            <person name="Feng Y."/>
        </authorList>
    </citation>
    <scope>NUCLEOTIDE SEQUENCE [LARGE SCALE GENOMIC DNA]</scope>
    <source>
        <strain evidence="16 17">YIM 75000</strain>
    </source>
</reference>
<keyword evidence="10" id="KW-0067">ATP-binding</keyword>
<dbReference type="Gene3D" id="1.10.287.130">
    <property type="match status" value="1"/>
</dbReference>
<evidence type="ECO:0000256" key="10">
    <source>
        <dbReference type="ARBA" id="ARBA00022840"/>
    </source>
</evidence>
<evidence type="ECO:0000256" key="8">
    <source>
        <dbReference type="ARBA" id="ARBA00022741"/>
    </source>
</evidence>
<dbReference type="RefSeq" id="WP_119948473.1">
    <property type="nucleotide sequence ID" value="NZ_QZEZ01000001.1"/>
</dbReference>
<dbReference type="PRINTS" id="PR00344">
    <property type="entry name" value="BCTRLSENSOR"/>
</dbReference>
<evidence type="ECO:0000256" key="5">
    <source>
        <dbReference type="ARBA" id="ARBA00022553"/>
    </source>
</evidence>
<dbReference type="Pfam" id="PF00582">
    <property type="entry name" value="Usp"/>
    <property type="match status" value="1"/>
</dbReference>
<evidence type="ECO:0000256" key="11">
    <source>
        <dbReference type="ARBA" id="ARBA00022989"/>
    </source>
</evidence>
<comment type="catalytic activity">
    <reaction evidence="1">
        <text>ATP + protein L-histidine = ADP + protein N-phospho-L-histidine.</text>
        <dbReference type="EC" id="2.7.13.3"/>
    </reaction>
</comment>
<dbReference type="InterPro" id="IPR005467">
    <property type="entry name" value="His_kinase_dom"/>
</dbReference>
<feature type="transmembrane region" description="Helical" evidence="14">
    <location>
        <begin position="410"/>
        <end position="437"/>
    </location>
</feature>
<dbReference type="InterPro" id="IPR052023">
    <property type="entry name" value="Histidine_kinase_KdpD"/>
</dbReference>
<evidence type="ECO:0000259" key="15">
    <source>
        <dbReference type="PROSITE" id="PS50109"/>
    </source>
</evidence>
<name>A0A3A3Z2A4_9ACTN</name>
<dbReference type="InterPro" id="IPR004358">
    <property type="entry name" value="Sig_transdc_His_kin-like_C"/>
</dbReference>
<dbReference type="CDD" id="cd00082">
    <property type="entry name" value="HisKA"/>
    <property type="match status" value="1"/>
</dbReference>
<evidence type="ECO:0000256" key="14">
    <source>
        <dbReference type="SAM" id="Phobius"/>
    </source>
</evidence>
<dbReference type="SMART" id="SM00387">
    <property type="entry name" value="HATPase_c"/>
    <property type="match status" value="1"/>
</dbReference>
<dbReference type="InterPro" id="IPR014729">
    <property type="entry name" value="Rossmann-like_a/b/a_fold"/>
</dbReference>
<dbReference type="GO" id="GO:0005524">
    <property type="term" value="F:ATP binding"/>
    <property type="evidence" value="ECO:0007669"/>
    <property type="project" value="UniProtKB-KW"/>
</dbReference>
<gene>
    <name evidence="16" type="ORF">D5H78_00605</name>
</gene>
<dbReference type="InterPro" id="IPR036890">
    <property type="entry name" value="HATPase_C_sf"/>
</dbReference>
<comment type="caution">
    <text evidence="16">The sequence shown here is derived from an EMBL/GenBank/DDBJ whole genome shotgun (WGS) entry which is preliminary data.</text>
</comment>
<dbReference type="GO" id="GO:0005886">
    <property type="term" value="C:plasma membrane"/>
    <property type="evidence" value="ECO:0007669"/>
    <property type="project" value="UniProtKB-SubCell"/>
</dbReference>
<evidence type="ECO:0000256" key="9">
    <source>
        <dbReference type="ARBA" id="ARBA00022777"/>
    </source>
</evidence>
<dbReference type="InterPro" id="IPR003594">
    <property type="entry name" value="HATPase_dom"/>
</dbReference>
<dbReference type="InterPro" id="IPR038318">
    <property type="entry name" value="KdpD_sf"/>
</dbReference>
<keyword evidence="8" id="KW-0547">Nucleotide-binding</keyword>
<keyword evidence="13 14" id="KW-0472">Membrane</keyword>
<dbReference type="AlphaFoldDB" id="A0A3A3Z2A4"/>
<dbReference type="Gene3D" id="3.30.565.10">
    <property type="entry name" value="Histidine kinase-like ATPase, C-terminal domain"/>
    <property type="match status" value="1"/>
</dbReference>
<dbReference type="GO" id="GO:0005737">
    <property type="term" value="C:cytoplasm"/>
    <property type="evidence" value="ECO:0007669"/>
    <property type="project" value="UniProtKB-ARBA"/>
</dbReference>
<evidence type="ECO:0000256" key="3">
    <source>
        <dbReference type="ARBA" id="ARBA00004236"/>
    </source>
</evidence>
<dbReference type="Pfam" id="PF13493">
    <property type="entry name" value="DUF4118"/>
    <property type="match status" value="1"/>
</dbReference>
<dbReference type="EMBL" id="QZEZ01000001">
    <property type="protein sequence ID" value="RJK97574.1"/>
    <property type="molecule type" value="Genomic_DNA"/>
</dbReference>
<keyword evidence="5" id="KW-0597">Phosphoprotein</keyword>
<dbReference type="InterPro" id="IPR036097">
    <property type="entry name" value="HisK_dim/P_sf"/>
</dbReference>
<keyword evidence="12" id="KW-0902">Two-component regulatory system</keyword>
<protein>
    <recommendedName>
        <fullName evidence="4">histidine kinase</fullName>
        <ecNumber evidence="4">2.7.13.3</ecNumber>
    </recommendedName>
</protein>
<dbReference type="SMART" id="SM00388">
    <property type="entry name" value="HisKA"/>
    <property type="match status" value="1"/>
</dbReference>
<evidence type="ECO:0000256" key="12">
    <source>
        <dbReference type="ARBA" id="ARBA00023012"/>
    </source>
</evidence>
<feature type="transmembrane region" description="Helical" evidence="14">
    <location>
        <begin position="457"/>
        <end position="478"/>
    </location>
</feature>
<accession>A0A3A3Z2A4</accession>
<evidence type="ECO:0000256" key="6">
    <source>
        <dbReference type="ARBA" id="ARBA00022679"/>
    </source>
</evidence>
<dbReference type="InterPro" id="IPR025201">
    <property type="entry name" value="KdpD_TM"/>
</dbReference>
<dbReference type="PANTHER" id="PTHR45569">
    <property type="entry name" value="SENSOR PROTEIN KDPD"/>
    <property type="match status" value="1"/>
</dbReference>